<dbReference type="Proteomes" id="UP000732298">
    <property type="component" value="Unassembled WGS sequence"/>
</dbReference>
<evidence type="ECO:0000256" key="1">
    <source>
        <dbReference type="SAM" id="Phobius"/>
    </source>
</evidence>
<comment type="caution">
    <text evidence="2">The sequence shown here is derived from an EMBL/GenBank/DDBJ whole genome shotgun (WGS) entry which is preliminary data.</text>
</comment>
<feature type="transmembrane region" description="Helical" evidence="1">
    <location>
        <begin position="127"/>
        <end position="150"/>
    </location>
</feature>
<protein>
    <submittedName>
        <fullName evidence="2">Uncharacterized protein</fullName>
    </submittedName>
</protein>
<proteinExistence type="predicted"/>
<evidence type="ECO:0000313" key="3">
    <source>
        <dbReference type="Proteomes" id="UP000732298"/>
    </source>
</evidence>
<keyword evidence="1" id="KW-0472">Membrane</keyword>
<name>A0A8T3YKF8_9ARCH</name>
<keyword evidence="1" id="KW-0812">Transmembrane</keyword>
<gene>
    <name evidence="2" type="ORF">HY544_02125</name>
</gene>
<accession>A0A8T3YKF8</accession>
<sequence length="163" mass="17900">MRKILLIAITLIIASLVLADEGIDNGRALVGSKVSCDKLTDVQLEDIGDYYMEQMHPGQAHELMDGMMGGEGSETLKQVHINMAKRLYCNQDIYVGYGMMQGSMMGGNMMNWQGKQYWQGMMGNYPLLGAPLLDALAAILLIGLIILVYLRIWGKVKQGGGAK</sequence>
<keyword evidence="1" id="KW-1133">Transmembrane helix</keyword>
<evidence type="ECO:0000313" key="2">
    <source>
        <dbReference type="EMBL" id="MBI4210282.1"/>
    </source>
</evidence>
<reference evidence="2" key="1">
    <citation type="submission" date="2020-07" db="EMBL/GenBank/DDBJ databases">
        <title>Huge and variable diversity of episymbiotic CPR bacteria and DPANN archaea in groundwater ecosystems.</title>
        <authorList>
            <person name="He C.Y."/>
            <person name="Keren R."/>
            <person name="Whittaker M."/>
            <person name="Farag I.F."/>
            <person name="Doudna J."/>
            <person name="Cate J.H.D."/>
            <person name="Banfield J.F."/>
        </authorList>
    </citation>
    <scope>NUCLEOTIDE SEQUENCE</scope>
    <source>
        <strain evidence="2">NC_groundwater_1296_Ag_S-0.2um_52_80</strain>
    </source>
</reference>
<organism evidence="2 3">
    <name type="scientific">Candidatus Iainarchaeum sp</name>
    <dbReference type="NCBI Taxonomy" id="3101447"/>
    <lineage>
        <taxon>Archaea</taxon>
        <taxon>Candidatus Iainarchaeota</taxon>
        <taxon>Candidatus Iainarchaeia</taxon>
        <taxon>Candidatus Iainarchaeales</taxon>
        <taxon>Candidatus Iainarchaeaceae</taxon>
        <taxon>Candidatus Iainarchaeum</taxon>
    </lineage>
</organism>
<dbReference type="EMBL" id="JACQPB010000025">
    <property type="protein sequence ID" value="MBI4210282.1"/>
    <property type="molecule type" value="Genomic_DNA"/>
</dbReference>
<dbReference type="AlphaFoldDB" id="A0A8T3YKF8"/>